<reference evidence="4 5" key="1">
    <citation type="submission" date="2017-04" db="EMBL/GenBank/DDBJ databases">
        <authorList>
            <person name="Afonso C.L."/>
            <person name="Miller P.J."/>
            <person name="Scott M.A."/>
            <person name="Spackman E."/>
            <person name="Goraichik I."/>
            <person name="Dimitrov K.M."/>
            <person name="Suarez D.L."/>
            <person name="Swayne D.E."/>
        </authorList>
    </citation>
    <scope>NUCLEOTIDE SEQUENCE [LARGE SCALE GENOMIC DNA]</scope>
    <source>
        <strain evidence="4 5">DSM 19625</strain>
    </source>
</reference>
<dbReference type="SUPFAM" id="SSF49478">
    <property type="entry name" value="Cna protein B-type domain"/>
    <property type="match status" value="1"/>
</dbReference>
<feature type="region of interest" description="Disordered" evidence="1">
    <location>
        <begin position="413"/>
        <end position="451"/>
    </location>
</feature>
<protein>
    <submittedName>
        <fullName evidence="4">CarboxypepD_reg-like domain-containing protein</fullName>
    </submittedName>
</protein>
<dbReference type="SUPFAM" id="SSF56935">
    <property type="entry name" value="Porins"/>
    <property type="match status" value="1"/>
</dbReference>
<name>A0A1W2F3K2_9SPHI</name>
<dbReference type="EMBL" id="FWYB01000020">
    <property type="protein sequence ID" value="SMD16487.1"/>
    <property type="molecule type" value="Genomic_DNA"/>
</dbReference>
<accession>A0A1W2F3K2</accession>
<dbReference type="InterPro" id="IPR013783">
    <property type="entry name" value="Ig-like_fold"/>
</dbReference>
<dbReference type="InterPro" id="IPR041700">
    <property type="entry name" value="OMP_b-brl_3"/>
</dbReference>
<proteinExistence type="predicted"/>
<feature type="chain" id="PRO_5012754735" evidence="2">
    <location>
        <begin position="21"/>
        <end position="928"/>
    </location>
</feature>
<dbReference type="AlphaFoldDB" id="A0A1W2F3K2"/>
<feature type="compositionally biased region" description="Polar residues" evidence="1">
    <location>
        <begin position="433"/>
        <end position="451"/>
    </location>
</feature>
<evidence type="ECO:0000256" key="2">
    <source>
        <dbReference type="SAM" id="SignalP"/>
    </source>
</evidence>
<dbReference type="OrthoDB" id="1086219at2"/>
<feature type="domain" description="Outer membrane protein beta-barrel" evidence="3">
    <location>
        <begin position="458"/>
        <end position="912"/>
    </location>
</feature>
<keyword evidence="5" id="KW-1185">Reference proteome</keyword>
<evidence type="ECO:0000313" key="4">
    <source>
        <dbReference type="EMBL" id="SMD16487.1"/>
    </source>
</evidence>
<evidence type="ECO:0000313" key="5">
    <source>
        <dbReference type="Proteomes" id="UP000192678"/>
    </source>
</evidence>
<evidence type="ECO:0000259" key="3">
    <source>
        <dbReference type="Pfam" id="PF14905"/>
    </source>
</evidence>
<dbReference type="Proteomes" id="UP000192678">
    <property type="component" value="Unassembled WGS sequence"/>
</dbReference>
<gene>
    <name evidence="4" type="ORF">SAMN04488101_12012</name>
</gene>
<feature type="signal peptide" evidence="2">
    <location>
        <begin position="1"/>
        <end position="20"/>
    </location>
</feature>
<feature type="compositionally biased region" description="Low complexity" evidence="1">
    <location>
        <begin position="417"/>
        <end position="431"/>
    </location>
</feature>
<dbReference type="RefSeq" id="WP_084291995.1">
    <property type="nucleotide sequence ID" value="NZ_FWYB01000020.1"/>
</dbReference>
<evidence type="ECO:0000256" key="1">
    <source>
        <dbReference type="SAM" id="MobiDB-lite"/>
    </source>
</evidence>
<dbReference type="Pfam" id="PF13620">
    <property type="entry name" value="CarboxypepD_reg"/>
    <property type="match status" value="1"/>
</dbReference>
<sequence length="928" mass="103970">MLKKTFILILFLLPFFSALAQKANIKGLVTDAVEKRKLEHSSVLLINAADSILVKTTRTDKQGFFQFENLQKGNYRVLISYPKMADYIRDLKLSDNANLDMGVINMELKSKLLKEVVIQASKNAVRLKGDTLVFQADSFAVRTNANVQELLKRLPGIEVDKNGNIKAQGKAVKTVLVDGDEFFGDDPLLATKYLKANAVDEIQVYDRKSKSADLTGIDDGIKNKTINIKLKENAKNGYLSTLDLNTNMSDLGDYGGMVGLFKNKLKAAIYGTYSSLNNESKINNSMRKLKGEDYDLIEVGDDGSSIMYVSDTDDDDYNINSAGLPKNLSLGAYYADKFRDNKMGLKINFKSFNNDNVNHTTYNSEELLPNDTKFTSAGKTDNIANSAGESLRGTYNYTINPLSTLKVSFGLSKKRNQNSSQSSSGTQGDNGFFISQNNQRNSGHGTNEIYNGNINWSRKYKKRGRTLSIDIQPESQTNKNTENSLNLTNYFNSTGLIDRDERTDLRKENWGTQNSLGTRINYTNPISKKWTLEAGYSFKTISSGSNRMVFDNIKDDANKIDSLSNDFKFLNFSNVGKMILQYSYQRFSISSGLEATQTNFELNDQDKGTDFKRNYLNLSPRTNLFYKVNNNTSLIVNYNGFMQQPSIDQLQPVRQINTPLYQVIGNSGLRPSFTNSFGLNYNSFQFKSDQYISINFNYSFTNNAIVNTELVDDFNKRISSFINANGNNSINGNLSYSKGFSKAHIRLGADLGFSSSNTIALINATENKASNMQYDLRGSFNYYAPKVEFSYTPTLALMTGKSSIGEINDGKSITHDHEISGTVQLPFKLEFNTSFSLSFRPATSTFGQDLNTAIWNSHLSTKVLKNETLEFKISVTDILNQKIGYNRFVGGNVKSENTYSYIPRYVLIGINWNLSGNFIKKAVAKIID</sequence>
<dbReference type="Gene3D" id="2.60.40.10">
    <property type="entry name" value="Immunoglobulins"/>
    <property type="match status" value="1"/>
</dbReference>
<dbReference type="STRING" id="475255.SAMN04488101_12012"/>
<organism evidence="4 5">
    <name type="scientific">Pedobacter nyackensis</name>
    <dbReference type="NCBI Taxonomy" id="475255"/>
    <lineage>
        <taxon>Bacteria</taxon>
        <taxon>Pseudomonadati</taxon>
        <taxon>Bacteroidota</taxon>
        <taxon>Sphingobacteriia</taxon>
        <taxon>Sphingobacteriales</taxon>
        <taxon>Sphingobacteriaceae</taxon>
        <taxon>Pedobacter</taxon>
    </lineage>
</organism>
<dbReference type="Pfam" id="PF14905">
    <property type="entry name" value="OMP_b-brl_3"/>
    <property type="match status" value="1"/>
</dbReference>
<keyword evidence="2" id="KW-0732">Signal</keyword>